<reference evidence="1 2" key="1">
    <citation type="submission" date="2020-04" db="EMBL/GenBank/DDBJ databases">
        <title>MicrobeNet Type strains.</title>
        <authorList>
            <person name="Nicholson A.C."/>
        </authorList>
    </citation>
    <scope>NUCLEOTIDE SEQUENCE [LARGE SCALE GENOMIC DNA]</scope>
    <source>
        <strain evidence="1 2">DSM 44960</strain>
    </source>
</reference>
<comment type="caution">
    <text evidence="1">The sequence shown here is derived from an EMBL/GenBank/DDBJ whole genome shotgun (WGS) entry which is preliminary data.</text>
</comment>
<evidence type="ECO:0000313" key="1">
    <source>
        <dbReference type="EMBL" id="NKX88559.1"/>
    </source>
</evidence>
<dbReference type="Proteomes" id="UP000572007">
    <property type="component" value="Unassembled WGS sequence"/>
</dbReference>
<keyword evidence="2" id="KW-1185">Reference proteome</keyword>
<accession>A0A846W5J5</accession>
<proteinExistence type="predicted"/>
<evidence type="ECO:0000313" key="2">
    <source>
        <dbReference type="Proteomes" id="UP000572007"/>
    </source>
</evidence>
<gene>
    <name evidence="1" type="ORF">HGA10_14715</name>
</gene>
<dbReference type="EMBL" id="JAAXOM010000003">
    <property type="protein sequence ID" value="NKX88559.1"/>
    <property type="molecule type" value="Genomic_DNA"/>
</dbReference>
<protein>
    <submittedName>
        <fullName evidence="1">Uncharacterized protein</fullName>
    </submittedName>
</protein>
<sequence>MDCRAELAREVGGVVPAFELLTEAEAGELLRLFRGARENEHRALHRAIDAALSAMPAPLRGASRRIIFGER</sequence>
<dbReference type="RefSeq" id="WP_067485666.1">
    <property type="nucleotide sequence ID" value="NZ_JAAXOM010000003.1"/>
</dbReference>
<organism evidence="1 2">
    <name type="scientific">Nocardia coubleae</name>
    <dbReference type="NCBI Taxonomy" id="356147"/>
    <lineage>
        <taxon>Bacteria</taxon>
        <taxon>Bacillati</taxon>
        <taxon>Actinomycetota</taxon>
        <taxon>Actinomycetes</taxon>
        <taxon>Mycobacteriales</taxon>
        <taxon>Nocardiaceae</taxon>
        <taxon>Nocardia</taxon>
    </lineage>
</organism>
<name>A0A846W5J5_9NOCA</name>
<dbReference type="AlphaFoldDB" id="A0A846W5J5"/>